<feature type="domain" description="GGDEF" evidence="9">
    <location>
        <begin position="1123"/>
        <end position="1257"/>
    </location>
</feature>
<evidence type="ECO:0000259" key="7">
    <source>
        <dbReference type="PROSITE" id="PS50113"/>
    </source>
</evidence>
<dbReference type="PROSITE" id="PS50887">
    <property type="entry name" value="GGDEF"/>
    <property type="match status" value="1"/>
</dbReference>
<evidence type="ECO:0000256" key="3">
    <source>
        <dbReference type="ARBA" id="ARBA00022636"/>
    </source>
</evidence>
<dbReference type="Gene3D" id="3.30.450.40">
    <property type="match status" value="1"/>
</dbReference>
<dbReference type="EMBL" id="VRLR01000003">
    <property type="protein sequence ID" value="TXK81521.1"/>
    <property type="molecule type" value="Genomic_DNA"/>
</dbReference>
<dbReference type="InterPro" id="IPR000700">
    <property type="entry name" value="PAS-assoc_C"/>
</dbReference>
<dbReference type="Pfam" id="PF13426">
    <property type="entry name" value="PAS_9"/>
    <property type="match status" value="2"/>
</dbReference>
<dbReference type="InterPro" id="IPR029016">
    <property type="entry name" value="GAF-like_dom_sf"/>
</dbReference>
<dbReference type="OrthoDB" id="8553030at2"/>
<name>A0A5C8LW55_9GAMM</name>
<keyword evidence="5" id="KW-1133">Transmembrane helix</keyword>
<keyword evidence="5" id="KW-0472">Membrane</keyword>
<dbReference type="PROSITE" id="PS50883">
    <property type="entry name" value="EAL"/>
    <property type="match status" value="1"/>
</dbReference>
<dbReference type="InterPro" id="IPR000014">
    <property type="entry name" value="PAS"/>
</dbReference>
<evidence type="ECO:0000256" key="5">
    <source>
        <dbReference type="SAM" id="Phobius"/>
    </source>
</evidence>
<dbReference type="SUPFAM" id="SSF55781">
    <property type="entry name" value="GAF domain-like"/>
    <property type="match status" value="1"/>
</dbReference>
<dbReference type="InterPro" id="IPR003018">
    <property type="entry name" value="GAF"/>
</dbReference>
<accession>A0A5C8LW55</accession>
<keyword evidence="3" id="KW-0973">c-di-GMP</keyword>
<dbReference type="Gene3D" id="3.20.20.450">
    <property type="entry name" value="EAL domain"/>
    <property type="match status" value="1"/>
</dbReference>
<dbReference type="Gene3D" id="3.30.70.270">
    <property type="match status" value="1"/>
</dbReference>
<feature type="domain" description="PAS" evidence="6">
    <location>
        <begin position="966"/>
        <end position="1012"/>
    </location>
</feature>
<dbReference type="FunFam" id="3.30.70.270:FF:000001">
    <property type="entry name" value="Diguanylate cyclase domain protein"/>
    <property type="match status" value="1"/>
</dbReference>
<evidence type="ECO:0000259" key="9">
    <source>
        <dbReference type="PROSITE" id="PS50887"/>
    </source>
</evidence>
<dbReference type="InterPro" id="IPR013655">
    <property type="entry name" value="PAS_fold_3"/>
</dbReference>
<dbReference type="Pfam" id="PF01590">
    <property type="entry name" value="GAF"/>
    <property type="match status" value="1"/>
</dbReference>
<dbReference type="Pfam" id="PF00990">
    <property type="entry name" value="GGDEF"/>
    <property type="match status" value="1"/>
</dbReference>
<evidence type="ECO:0000259" key="6">
    <source>
        <dbReference type="PROSITE" id="PS50112"/>
    </source>
</evidence>
<proteinExistence type="predicted"/>
<protein>
    <recommendedName>
        <fullName evidence="2">cyclic-guanylate-specific phosphodiesterase</fullName>
        <ecNumber evidence="2">3.1.4.52</ecNumber>
    </recommendedName>
</protein>
<dbReference type="SMART" id="SM00267">
    <property type="entry name" value="GGDEF"/>
    <property type="match status" value="1"/>
</dbReference>
<dbReference type="InterPro" id="IPR001633">
    <property type="entry name" value="EAL_dom"/>
</dbReference>
<dbReference type="InterPro" id="IPR035965">
    <property type="entry name" value="PAS-like_dom_sf"/>
</dbReference>
<evidence type="ECO:0000256" key="4">
    <source>
        <dbReference type="ARBA" id="ARBA00051114"/>
    </source>
</evidence>
<dbReference type="CDD" id="cd00130">
    <property type="entry name" value="PAS"/>
    <property type="match status" value="3"/>
</dbReference>
<dbReference type="Pfam" id="PF00563">
    <property type="entry name" value="EAL"/>
    <property type="match status" value="1"/>
</dbReference>
<dbReference type="SMART" id="SM00086">
    <property type="entry name" value="PAC"/>
    <property type="match status" value="4"/>
</dbReference>
<feature type="transmembrane region" description="Helical" evidence="5">
    <location>
        <begin position="85"/>
        <end position="104"/>
    </location>
</feature>
<dbReference type="SUPFAM" id="SSF55073">
    <property type="entry name" value="Nucleotide cyclase"/>
    <property type="match status" value="1"/>
</dbReference>
<dbReference type="FunFam" id="3.20.20.450:FF:000001">
    <property type="entry name" value="Cyclic di-GMP phosphodiesterase yahA"/>
    <property type="match status" value="1"/>
</dbReference>
<dbReference type="NCBIfam" id="TIGR00254">
    <property type="entry name" value="GGDEF"/>
    <property type="match status" value="1"/>
</dbReference>
<dbReference type="CDD" id="cd01949">
    <property type="entry name" value="GGDEF"/>
    <property type="match status" value="1"/>
</dbReference>
<evidence type="ECO:0000256" key="1">
    <source>
        <dbReference type="ARBA" id="ARBA00001946"/>
    </source>
</evidence>
<dbReference type="InterPro" id="IPR035919">
    <property type="entry name" value="EAL_sf"/>
</dbReference>
<comment type="caution">
    <text evidence="10">The sequence shown here is derived from an EMBL/GenBank/DDBJ whole genome shotgun (WGS) entry which is preliminary data.</text>
</comment>
<dbReference type="SMART" id="SM00065">
    <property type="entry name" value="GAF"/>
    <property type="match status" value="1"/>
</dbReference>
<dbReference type="SUPFAM" id="SSF141868">
    <property type="entry name" value="EAL domain-like"/>
    <property type="match status" value="1"/>
</dbReference>
<feature type="domain" description="PAC" evidence="7">
    <location>
        <begin position="1039"/>
        <end position="1091"/>
    </location>
</feature>
<dbReference type="PROSITE" id="PS50113">
    <property type="entry name" value="PAC"/>
    <property type="match status" value="2"/>
</dbReference>
<dbReference type="SMART" id="SM00091">
    <property type="entry name" value="PAS"/>
    <property type="match status" value="4"/>
</dbReference>
<comment type="catalytic activity">
    <reaction evidence="4">
        <text>3',3'-c-di-GMP + H2O = 5'-phosphoguanylyl(3'-&gt;5')guanosine + H(+)</text>
        <dbReference type="Rhea" id="RHEA:24902"/>
        <dbReference type="ChEBI" id="CHEBI:15377"/>
        <dbReference type="ChEBI" id="CHEBI:15378"/>
        <dbReference type="ChEBI" id="CHEBI:58754"/>
        <dbReference type="ChEBI" id="CHEBI:58805"/>
        <dbReference type="EC" id="3.1.4.52"/>
    </reaction>
    <physiologicalReaction direction="left-to-right" evidence="4">
        <dbReference type="Rhea" id="RHEA:24903"/>
    </physiologicalReaction>
</comment>
<comment type="cofactor">
    <cofactor evidence="1">
        <name>Mg(2+)</name>
        <dbReference type="ChEBI" id="CHEBI:18420"/>
    </cofactor>
</comment>
<feature type="transmembrane region" description="Helical" evidence="5">
    <location>
        <begin position="46"/>
        <end position="65"/>
    </location>
</feature>
<dbReference type="SUPFAM" id="SSF55785">
    <property type="entry name" value="PYP-like sensor domain (PAS domain)"/>
    <property type="match status" value="4"/>
</dbReference>
<evidence type="ECO:0000313" key="11">
    <source>
        <dbReference type="Proteomes" id="UP000321814"/>
    </source>
</evidence>
<feature type="transmembrane region" description="Helical" evidence="5">
    <location>
        <begin position="7"/>
        <end position="26"/>
    </location>
</feature>
<feature type="domain" description="PAC" evidence="7">
    <location>
        <begin position="477"/>
        <end position="528"/>
    </location>
</feature>
<feature type="domain" description="PAS" evidence="6">
    <location>
        <begin position="536"/>
        <end position="610"/>
    </location>
</feature>
<dbReference type="PANTHER" id="PTHR44757:SF2">
    <property type="entry name" value="BIOFILM ARCHITECTURE MAINTENANCE PROTEIN MBAA"/>
    <property type="match status" value="1"/>
</dbReference>
<gene>
    <name evidence="10" type="ORF">FU839_06295</name>
</gene>
<evidence type="ECO:0000259" key="8">
    <source>
        <dbReference type="PROSITE" id="PS50883"/>
    </source>
</evidence>
<keyword evidence="11" id="KW-1185">Reference proteome</keyword>
<sequence>MTKPAYPLTAIRIVLLYCGFALLWIFGSDHLLHLTISDPEVNSLLGTVKGVAFVCISGCIIYVLLATWRKQQFFDSVVSVRYKQLRVIAVILAFLLAIPAMAYITKSIHGSQLKTQALADLRNVTEIKKQQLELWLAERQYDINGLSRDSSFRQELQHYLEQGTHITQVQNRLAALITEHSFHSVLLLDPKGKQRLLLGSPLKFDVWSAGQDQAQPATQCDHSNMDGYCQLSWFIPLAIGQQIYQLVFVVDTSLYLFPSIQNWPVSSPTAEVLLVQQRGRSVVFLNPLRHPQLSATHDTDTDTDTDIDGPLLVAKALRQRQFNTAEELDYRHQQVLGAYTPIQQTNWMLVSKIDVAEVLQPLDTLLLWLSMISGTLLMLMVLGALLYWRELMQSHQLALAAKQTEQDKTVQAFFDMPFSGMAILSRTHQPFIRVNQKLQSLLGYSEAQLLRLSLRDLALNPEQFMATSFASKDQNLAQSDIQLQHQSGRVLTIKLMMQRFSQEGQPDQLLATFDDVTEKRQLYADLSRSHQQLLQNSQQLDAILAASSTVLHRIELDGSQCRTSWVSSNVERLFGYSVEQSLREQWWEKGVHPDDKARAELAIEQTLLHGHYRHEYRFFDAAGYLRFIRDDLRLLPELTKGQQHIIGAMVDITELRQAKLEQEASSDKLKTLFNTMSEGLVLHDKTGAIVDANPAAESMLNCSLAEMRAQEPRAEEWKTIYEDGSQYPTELYPSNEVLRTGGPVRDVVMGIERGQVQRWLKVNAEPLFEQEQLSGVLVTVDDISAEVHFRRELKQRALVMSNLADMAARFLQHSDWLQLLRSMLPSITRALDVDAIYLYKNTVQQELISGALLTQWRRDQKEHVRTFKQLNHRLSRWYPAIEQLMKGNMVAGQAKDMDPMLQPVLKRFRIQAIALMPVMVDGVWWGLLGVEQHHRCREWNQVELDALKMLATALGNAVKRQQFESSLQQAAAVFESTREGIMVTDASNRIIQVNQSLLQMLGYKESEVIGNTPAMFSSGRHDQAFYTQMWQELSEQGHWQGEVWNRRKNGEIYPELLSISTILDAAGDISHYVAVFADITQLKASEQELAYLAHHDVLTDLPNRLLMSSRLQNAVDLAKRDQHQFAVLMMDLDRFKYINDSFGHPAGDELLKLVAASLKQRLREIDTVARFGGDEFIILLEQLHQSEDAARFATQLINDMSQPWLLSNNAEVRIGASIGISVYPDHGTEGETLLSNADAALYRAKEQGRGRFAYYSDDLTLYARQRIDLEARLRGALAQDQFLVYYQPQLEIETGRIVGAEALVRWNDPIEGLIAPARFIPIAEDTGLIGSIGDWVLAQTCRQGALWREAGLPDLKLAVNLSSHQFSHGNIGAQTAQILNETGFPARFLELELTESAIMSREQQAELVLSDLHQMGVNLAIDDFGTGYSSFAYLQRYQLDVLKIDKSFIDDVAENTESQAIVTAIISMAHILGLKALAEGVEQQAQLEFLRQQGCDYYQGYLCSKPLPAEKFEQLVRNQNF</sequence>
<dbReference type="NCBIfam" id="TIGR00229">
    <property type="entry name" value="sensory_box"/>
    <property type="match status" value="4"/>
</dbReference>
<dbReference type="InterPro" id="IPR043128">
    <property type="entry name" value="Rev_trsase/Diguanyl_cyclase"/>
</dbReference>
<dbReference type="InterPro" id="IPR029787">
    <property type="entry name" value="Nucleotide_cyclase"/>
</dbReference>
<reference evidence="10 11" key="1">
    <citation type="submission" date="2019-08" db="EMBL/GenBank/DDBJ databases">
        <title>Draft genome analysis of Rheinheimera tangshanensis isolated from the roots of fresh rice plants (Oryza sativa).</title>
        <authorList>
            <person name="Yu Q."/>
            <person name="Qi Y."/>
            <person name="Zhang H."/>
            <person name="Pu J."/>
        </authorList>
    </citation>
    <scope>NUCLEOTIDE SEQUENCE [LARGE SCALE GENOMIC DNA]</scope>
    <source>
        <strain evidence="10 11">JA3-B52</strain>
    </source>
</reference>
<dbReference type="RefSeq" id="WP_147903684.1">
    <property type="nucleotide sequence ID" value="NZ_BAAAGC010000008.1"/>
</dbReference>
<dbReference type="EC" id="3.1.4.52" evidence="2"/>
<dbReference type="Proteomes" id="UP000321814">
    <property type="component" value="Unassembled WGS sequence"/>
</dbReference>
<evidence type="ECO:0000313" key="10">
    <source>
        <dbReference type="EMBL" id="TXK81521.1"/>
    </source>
</evidence>
<evidence type="ECO:0000256" key="2">
    <source>
        <dbReference type="ARBA" id="ARBA00012282"/>
    </source>
</evidence>
<dbReference type="CDD" id="cd01948">
    <property type="entry name" value="EAL"/>
    <property type="match status" value="1"/>
</dbReference>
<dbReference type="InterPro" id="IPR052155">
    <property type="entry name" value="Biofilm_reg_signaling"/>
</dbReference>
<dbReference type="SMART" id="SM00052">
    <property type="entry name" value="EAL"/>
    <property type="match status" value="1"/>
</dbReference>
<dbReference type="PROSITE" id="PS50112">
    <property type="entry name" value="PAS"/>
    <property type="match status" value="2"/>
</dbReference>
<feature type="domain" description="EAL" evidence="8">
    <location>
        <begin position="1266"/>
        <end position="1520"/>
    </location>
</feature>
<dbReference type="Pfam" id="PF08447">
    <property type="entry name" value="PAS_3"/>
    <property type="match status" value="1"/>
</dbReference>
<dbReference type="PANTHER" id="PTHR44757">
    <property type="entry name" value="DIGUANYLATE CYCLASE DGCP"/>
    <property type="match status" value="1"/>
</dbReference>
<dbReference type="GO" id="GO:0071732">
    <property type="term" value="P:cellular response to nitric oxide"/>
    <property type="evidence" value="ECO:0007669"/>
    <property type="project" value="UniProtKB-ARBA"/>
</dbReference>
<dbReference type="InterPro" id="IPR000160">
    <property type="entry name" value="GGDEF_dom"/>
</dbReference>
<dbReference type="Gene3D" id="3.30.450.20">
    <property type="entry name" value="PAS domain"/>
    <property type="match status" value="4"/>
</dbReference>
<organism evidence="10 11">
    <name type="scientific">Rheinheimera tangshanensis</name>
    <dbReference type="NCBI Taxonomy" id="400153"/>
    <lineage>
        <taxon>Bacteria</taxon>
        <taxon>Pseudomonadati</taxon>
        <taxon>Pseudomonadota</taxon>
        <taxon>Gammaproteobacteria</taxon>
        <taxon>Chromatiales</taxon>
        <taxon>Chromatiaceae</taxon>
        <taxon>Rheinheimera</taxon>
    </lineage>
</organism>
<dbReference type="GO" id="GO:0071111">
    <property type="term" value="F:cyclic-guanylate-specific phosphodiesterase activity"/>
    <property type="evidence" value="ECO:0007669"/>
    <property type="project" value="UniProtKB-EC"/>
</dbReference>
<dbReference type="InterPro" id="IPR001610">
    <property type="entry name" value="PAC"/>
</dbReference>
<dbReference type="Pfam" id="PF13188">
    <property type="entry name" value="PAS_8"/>
    <property type="match status" value="1"/>
</dbReference>
<keyword evidence="5" id="KW-0812">Transmembrane</keyword>